<comment type="caution">
    <text evidence="2">The sequence shown here is derived from an EMBL/GenBank/DDBJ whole genome shotgun (WGS) entry which is preliminary data.</text>
</comment>
<keyword evidence="3" id="KW-1185">Reference proteome</keyword>
<sequence>MLIKKTSKNQITLPKEVLKEFPEADYFEVKVEEGRIVLIPVRTIPSNITLEKIREKIKKAGLTERDIEEAVKWARMS</sequence>
<dbReference type="Proteomes" id="UP000267841">
    <property type="component" value="Unassembled WGS sequence"/>
</dbReference>
<dbReference type="GO" id="GO:0003677">
    <property type="term" value="F:DNA binding"/>
    <property type="evidence" value="ECO:0007669"/>
    <property type="project" value="InterPro"/>
</dbReference>
<feature type="domain" description="SpoVT-AbrB" evidence="1">
    <location>
        <begin position="3"/>
        <end position="46"/>
    </location>
</feature>
<dbReference type="InterPro" id="IPR037914">
    <property type="entry name" value="SpoVT-AbrB_sf"/>
</dbReference>
<accession>A0A497XND8</accession>
<organism evidence="2 3">
    <name type="scientific">Hydrogenivirga caldilitoris</name>
    <dbReference type="NCBI Taxonomy" id="246264"/>
    <lineage>
        <taxon>Bacteria</taxon>
        <taxon>Pseudomonadati</taxon>
        <taxon>Aquificota</taxon>
        <taxon>Aquificia</taxon>
        <taxon>Aquificales</taxon>
        <taxon>Aquificaceae</taxon>
        <taxon>Hydrogenivirga</taxon>
    </lineage>
</organism>
<evidence type="ECO:0000313" key="3">
    <source>
        <dbReference type="Proteomes" id="UP000267841"/>
    </source>
</evidence>
<dbReference type="AlphaFoldDB" id="A0A497XND8"/>
<dbReference type="SUPFAM" id="SSF89447">
    <property type="entry name" value="AbrB/MazE/MraZ-like"/>
    <property type="match status" value="1"/>
</dbReference>
<dbReference type="InterPro" id="IPR007159">
    <property type="entry name" value="SpoVT-AbrB_dom"/>
</dbReference>
<dbReference type="Pfam" id="PF04014">
    <property type="entry name" value="MazE_antitoxin"/>
    <property type="match status" value="1"/>
</dbReference>
<dbReference type="RefSeq" id="WP_121010083.1">
    <property type="nucleotide sequence ID" value="NZ_RCCJ01000001.1"/>
</dbReference>
<reference evidence="2 3" key="1">
    <citation type="submission" date="2018-10" db="EMBL/GenBank/DDBJ databases">
        <title>Genomic Encyclopedia of Archaeal and Bacterial Type Strains, Phase II (KMG-II): from individual species to whole genera.</title>
        <authorList>
            <person name="Goeker M."/>
        </authorList>
    </citation>
    <scope>NUCLEOTIDE SEQUENCE [LARGE SCALE GENOMIC DNA]</scope>
    <source>
        <strain evidence="2 3">DSM 16510</strain>
    </source>
</reference>
<proteinExistence type="predicted"/>
<name>A0A497XND8_9AQUI</name>
<evidence type="ECO:0000313" key="2">
    <source>
        <dbReference type="EMBL" id="RLJ70445.1"/>
    </source>
</evidence>
<dbReference type="OrthoDB" id="122640at2"/>
<dbReference type="Gene3D" id="2.10.260.10">
    <property type="match status" value="1"/>
</dbReference>
<dbReference type="SMART" id="SM00966">
    <property type="entry name" value="SpoVT_AbrB"/>
    <property type="match status" value="1"/>
</dbReference>
<gene>
    <name evidence="2" type="ORF">BCF55_0718</name>
</gene>
<dbReference type="EMBL" id="RCCJ01000001">
    <property type="protein sequence ID" value="RLJ70445.1"/>
    <property type="molecule type" value="Genomic_DNA"/>
</dbReference>
<evidence type="ECO:0000259" key="1">
    <source>
        <dbReference type="SMART" id="SM00966"/>
    </source>
</evidence>
<protein>
    <recommendedName>
        <fullName evidence="1">SpoVT-AbrB domain-containing protein</fullName>
    </recommendedName>
</protein>